<dbReference type="InterPro" id="IPR007867">
    <property type="entry name" value="GMC_OxRtase_C"/>
</dbReference>
<protein>
    <recommendedName>
        <fullName evidence="3 4">Glucose-methanol-choline oxidoreductase N-terminal domain-containing protein</fullName>
    </recommendedName>
</protein>
<feature type="domain" description="Glucose-methanol-choline oxidoreductase N-terminal" evidence="3">
    <location>
        <begin position="98"/>
        <end position="121"/>
    </location>
</feature>
<organism evidence="5 6">
    <name type="scientific">Scytalidium lignicola</name>
    <name type="common">Hyphomycete</name>
    <dbReference type="NCBI Taxonomy" id="5539"/>
    <lineage>
        <taxon>Eukaryota</taxon>
        <taxon>Fungi</taxon>
        <taxon>Dikarya</taxon>
        <taxon>Ascomycota</taxon>
        <taxon>Pezizomycotina</taxon>
        <taxon>Leotiomycetes</taxon>
        <taxon>Leotiomycetes incertae sedis</taxon>
        <taxon>Scytalidium</taxon>
    </lineage>
</organism>
<dbReference type="EMBL" id="NCSJ02000056">
    <property type="protein sequence ID" value="RFU32340.1"/>
    <property type="molecule type" value="Genomic_DNA"/>
</dbReference>
<dbReference type="GO" id="GO:0016614">
    <property type="term" value="F:oxidoreductase activity, acting on CH-OH group of donors"/>
    <property type="evidence" value="ECO:0007669"/>
    <property type="project" value="InterPro"/>
</dbReference>
<evidence type="ECO:0000259" key="3">
    <source>
        <dbReference type="PROSITE" id="PS00623"/>
    </source>
</evidence>
<keyword evidence="2" id="KW-0274">FAD</keyword>
<gene>
    <name evidence="5" type="ORF">B7463_g3972</name>
</gene>
<comment type="similarity">
    <text evidence="1 2">Belongs to the GMC oxidoreductase family.</text>
</comment>
<dbReference type="AlphaFoldDB" id="A0A3E2HFZ4"/>
<keyword evidence="6" id="KW-1185">Reference proteome</keyword>
<dbReference type="SUPFAM" id="SSF54373">
    <property type="entry name" value="FAD-linked reductases, C-terminal domain"/>
    <property type="match status" value="1"/>
</dbReference>
<dbReference type="Pfam" id="PF00732">
    <property type="entry name" value="GMC_oxred_N"/>
    <property type="match status" value="1"/>
</dbReference>
<dbReference type="InterPro" id="IPR036188">
    <property type="entry name" value="FAD/NAD-bd_sf"/>
</dbReference>
<sequence>MTNTPVLCGLSEFLDEASSFDYIIVGGGTAGLVVATRLTENPNIRVGVIEAGKSRLGDQNVEGPGNLSALFHNPEYDWIYKTVPQTNNNNNVHHLVRGKMLGGSSGVNFMCYVLPSASDIDWWGEQNKGWSWAELEPYYRKNEAFHVHPAQKEKRDGFVADLNFHGHSGPVQVSFPPTPAPFEDSLFKAFDEESGLPRPKEPFSGDHLGFFETPATIDRRPGKSSRSYSATGYLAPVLGRSNLKVLTEATATRILLDGVENPIARGAEFWHGGKLHKVFAKKEVIISSSTIQSPRLLELSGIGNREVLKAAGVECIVESPFVGENLQEHPMTPLIYELTGEDNITIDSVLQDNTLLQKHLSMAETTQEGFLVGNTGFMGFIPYSAQVSKETLESTIASITATRDTDQPSYHVARLRDPRSPNIHIVGIPANFDILHGHANLSKVMSGAPPGYNGCYTLAISTQFPISRGNSHIQTSEDGVSPRIDPGFLTHPADVDVLAAGLMFAERVLTESKHVNTKIGRRVDPPPEVDLKDFEQAKAFVYQRIMAFNHYLGTCGMGKVVDERLRVKGVQGLRIVDASVIPLQPSGNIVATVYAIAERAVDFIKEDNN</sequence>
<dbReference type="InterPro" id="IPR012132">
    <property type="entry name" value="GMC_OxRdtase"/>
</dbReference>
<evidence type="ECO:0000256" key="2">
    <source>
        <dbReference type="RuleBase" id="RU003968"/>
    </source>
</evidence>
<dbReference type="STRING" id="5539.A0A3E2HFZ4"/>
<dbReference type="OrthoDB" id="269227at2759"/>
<keyword evidence="2" id="KW-0285">Flavoprotein</keyword>
<feature type="non-terminal residue" evidence="5">
    <location>
        <position position="1"/>
    </location>
</feature>
<dbReference type="GO" id="GO:0050660">
    <property type="term" value="F:flavin adenine dinucleotide binding"/>
    <property type="evidence" value="ECO:0007669"/>
    <property type="project" value="InterPro"/>
</dbReference>
<evidence type="ECO:0000256" key="1">
    <source>
        <dbReference type="ARBA" id="ARBA00010790"/>
    </source>
</evidence>
<dbReference type="Gene3D" id="3.50.50.60">
    <property type="entry name" value="FAD/NAD(P)-binding domain"/>
    <property type="match status" value="1"/>
</dbReference>
<dbReference type="Gene3D" id="3.30.560.10">
    <property type="entry name" value="Glucose Oxidase, domain 3"/>
    <property type="match status" value="1"/>
</dbReference>
<feature type="domain" description="Glucose-methanol-choline oxidoreductase N-terminal" evidence="4">
    <location>
        <begin position="289"/>
        <end position="303"/>
    </location>
</feature>
<dbReference type="PANTHER" id="PTHR11552">
    <property type="entry name" value="GLUCOSE-METHANOL-CHOLINE GMC OXIDOREDUCTASE"/>
    <property type="match status" value="1"/>
</dbReference>
<dbReference type="Proteomes" id="UP000258309">
    <property type="component" value="Unassembled WGS sequence"/>
</dbReference>
<dbReference type="PIRSF" id="PIRSF000137">
    <property type="entry name" value="Alcohol_oxidase"/>
    <property type="match status" value="1"/>
</dbReference>
<comment type="caution">
    <text evidence="5">The sequence shown here is derived from an EMBL/GenBank/DDBJ whole genome shotgun (WGS) entry which is preliminary data.</text>
</comment>
<dbReference type="SUPFAM" id="SSF51905">
    <property type="entry name" value="FAD/NAD(P)-binding domain"/>
    <property type="match status" value="1"/>
</dbReference>
<name>A0A3E2HFZ4_SCYLI</name>
<dbReference type="PANTHER" id="PTHR11552:SF210">
    <property type="entry name" value="GLUCOSE-METHANOL-CHOLINE OXIDOREDUCTASE N-TERMINAL DOMAIN-CONTAINING PROTEIN-RELATED"/>
    <property type="match status" value="1"/>
</dbReference>
<evidence type="ECO:0000313" key="5">
    <source>
        <dbReference type="EMBL" id="RFU32340.1"/>
    </source>
</evidence>
<dbReference type="Pfam" id="PF05199">
    <property type="entry name" value="GMC_oxred_C"/>
    <property type="match status" value="1"/>
</dbReference>
<dbReference type="PROSITE" id="PS00624">
    <property type="entry name" value="GMC_OXRED_2"/>
    <property type="match status" value="1"/>
</dbReference>
<dbReference type="PROSITE" id="PS00623">
    <property type="entry name" value="GMC_OXRED_1"/>
    <property type="match status" value="1"/>
</dbReference>
<accession>A0A3E2HFZ4</accession>
<reference evidence="5 6" key="1">
    <citation type="submission" date="2018-05" db="EMBL/GenBank/DDBJ databases">
        <title>Draft genome sequence of Scytalidium lignicola DSM 105466, a ubiquitous saprotrophic fungus.</title>
        <authorList>
            <person name="Buettner E."/>
            <person name="Gebauer A.M."/>
            <person name="Hofrichter M."/>
            <person name="Liers C."/>
            <person name="Kellner H."/>
        </authorList>
    </citation>
    <scope>NUCLEOTIDE SEQUENCE [LARGE SCALE GENOMIC DNA]</scope>
    <source>
        <strain evidence="5 6">DSM 105466</strain>
    </source>
</reference>
<feature type="non-terminal residue" evidence="5">
    <location>
        <position position="609"/>
    </location>
</feature>
<dbReference type="InterPro" id="IPR000172">
    <property type="entry name" value="GMC_OxRdtase_N"/>
</dbReference>
<evidence type="ECO:0000259" key="4">
    <source>
        <dbReference type="PROSITE" id="PS00624"/>
    </source>
</evidence>
<proteinExistence type="inferred from homology"/>
<evidence type="ECO:0000313" key="6">
    <source>
        <dbReference type="Proteomes" id="UP000258309"/>
    </source>
</evidence>
<dbReference type="OMA" id="RSHHIPR"/>